<dbReference type="EMBL" id="JAPDRQ010000453">
    <property type="protein sequence ID" value="KAJ9649144.1"/>
    <property type="molecule type" value="Genomic_DNA"/>
</dbReference>
<dbReference type="Proteomes" id="UP001172386">
    <property type="component" value="Unassembled WGS sequence"/>
</dbReference>
<evidence type="ECO:0000313" key="1">
    <source>
        <dbReference type="EMBL" id="KAJ9649144.1"/>
    </source>
</evidence>
<comment type="caution">
    <text evidence="1">The sequence shown here is derived from an EMBL/GenBank/DDBJ whole genome shotgun (WGS) entry which is preliminary data.</text>
</comment>
<protein>
    <submittedName>
        <fullName evidence="1">Uncharacterized protein</fullName>
    </submittedName>
</protein>
<accession>A0ACC2ZNR4</accession>
<keyword evidence="2" id="KW-1185">Reference proteome</keyword>
<reference evidence="1" key="1">
    <citation type="submission" date="2022-10" db="EMBL/GenBank/DDBJ databases">
        <title>Culturing micro-colonial fungi from biological soil crusts in the Mojave desert and describing Neophaeococcomyces mojavensis, and introducing the new genera and species Taxawa tesnikishii.</title>
        <authorList>
            <person name="Kurbessoian T."/>
            <person name="Stajich J.E."/>
        </authorList>
    </citation>
    <scope>NUCLEOTIDE SEQUENCE</scope>
    <source>
        <strain evidence="1">JES_112</strain>
    </source>
</reference>
<name>A0ACC2ZNR4_9EURO</name>
<gene>
    <name evidence="1" type="ORF">H2198_010945</name>
</gene>
<evidence type="ECO:0000313" key="2">
    <source>
        <dbReference type="Proteomes" id="UP001172386"/>
    </source>
</evidence>
<sequence length="268" mass="27959">MSFHCYYKYSFSTAPEEHPGHGPCGQPGDSSNLQCCGIDDKCMSNGICTYSSSNPGGSGYYIGGCTDKTMQNPNCYTNCTSYENSDVVYDYTAGQWRCCGNDASGNRNCSLPQGTILTSGAKAPLELEYIATIVATGSSIPLATAVPILSSTSGSASGTGNGARTTVTVTATPGSSSSAGGLSPGASAGIAVAAVISVFLLAFGFCCIWRRRGHQYRRQHPSSPGDRTGEPVTPFPHYTPEQSGAVEGRRIELGNSSPGNTFPRRELP</sequence>
<organism evidence="1 2">
    <name type="scientific">Neophaeococcomyces mojaviensis</name>
    <dbReference type="NCBI Taxonomy" id="3383035"/>
    <lineage>
        <taxon>Eukaryota</taxon>
        <taxon>Fungi</taxon>
        <taxon>Dikarya</taxon>
        <taxon>Ascomycota</taxon>
        <taxon>Pezizomycotina</taxon>
        <taxon>Eurotiomycetes</taxon>
        <taxon>Chaetothyriomycetidae</taxon>
        <taxon>Chaetothyriales</taxon>
        <taxon>Chaetothyriales incertae sedis</taxon>
        <taxon>Neophaeococcomyces</taxon>
    </lineage>
</organism>
<proteinExistence type="predicted"/>